<dbReference type="Pfam" id="PF00069">
    <property type="entry name" value="Pkinase"/>
    <property type="match status" value="1"/>
</dbReference>
<dbReference type="STRING" id="342668.A0A1B8G7P8"/>
<dbReference type="OrthoDB" id="5979581at2759"/>
<dbReference type="InterPro" id="IPR011009">
    <property type="entry name" value="Kinase-like_dom_sf"/>
</dbReference>
<dbReference type="EMBL" id="KV460279">
    <property type="protein sequence ID" value="OBT91841.1"/>
    <property type="molecule type" value="Genomic_DNA"/>
</dbReference>
<evidence type="ECO:0000259" key="5">
    <source>
        <dbReference type="PROSITE" id="PS50011"/>
    </source>
</evidence>
<dbReference type="InterPro" id="IPR008271">
    <property type="entry name" value="Ser/Thr_kinase_AS"/>
</dbReference>
<proteinExistence type="inferred from homology"/>
<reference evidence="7" key="2">
    <citation type="journal article" date="2018" name="Nat. Commun.">
        <title>Extreme sensitivity to ultraviolet light in the fungal pathogen causing white-nose syndrome of bats.</title>
        <authorList>
            <person name="Palmer J.M."/>
            <person name="Drees K.P."/>
            <person name="Foster J.T."/>
            <person name="Lindner D.L."/>
        </authorList>
    </citation>
    <scope>NUCLEOTIDE SEQUENCE [LARGE SCALE GENOMIC DNA]</scope>
    <source>
        <strain evidence="7">UAMH 10579</strain>
    </source>
</reference>
<evidence type="ECO:0000256" key="1">
    <source>
        <dbReference type="ARBA" id="ARBA00008874"/>
    </source>
</evidence>
<dbReference type="SMART" id="SM00220">
    <property type="entry name" value="S_TKc"/>
    <property type="match status" value="1"/>
</dbReference>
<dbReference type="AlphaFoldDB" id="A0A1B8G7P8"/>
<keyword evidence="2" id="KW-0547">Nucleotide-binding</keyword>
<evidence type="ECO:0000313" key="7">
    <source>
        <dbReference type="Proteomes" id="UP000091956"/>
    </source>
</evidence>
<protein>
    <recommendedName>
        <fullName evidence="5">Protein kinase domain-containing protein</fullName>
    </recommendedName>
</protein>
<dbReference type="GeneID" id="28843571"/>
<name>A0A1B8G7P8_9PEZI</name>
<dbReference type="PANTHER" id="PTHR45832:SF22">
    <property type="entry name" value="SERINE_THREONINE-PROTEIN KINASE SAMKA-RELATED"/>
    <property type="match status" value="1"/>
</dbReference>
<dbReference type="InterPro" id="IPR000719">
    <property type="entry name" value="Prot_kinase_dom"/>
</dbReference>
<feature type="domain" description="Protein kinase" evidence="5">
    <location>
        <begin position="1"/>
        <end position="319"/>
    </location>
</feature>
<keyword evidence="3" id="KW-0067">ATP-binding</keyword>
<dbReference type="PANTHER" id="PTHR45832">
    <property type="entry name" value="SERINE/THREONINE-PROTEIN KINASE SAMKA-RELATED-RELATED"/>
    <property type="match status" value="1"/>
</dbReference>
<feature type="compositionally biased region" description="Acidic residues" evidence="4">
    <location>
        <begin position="315"/>
        <end position="324"/>
    </location>
</feature>
<reference evidence="6 7" key="1">
    <citation type="submission" date="2016-03" db="EMBL/GenBank/DDBJ databases">
        <title>Comparative genomics of Pseudogymnoascus destructans, the fungus causing white-nose syndrome of bats.</title>
        <authorList>
            <person name="Palmer J.M."/>
            <person name="Drees K.P."/>
            <person name="Foster J.T."/>
            <person name="Lindner D.L."/>
        </authorList>
    </citation>
    <scope>NUCLEOTIDE SEQUENCE [LARGE SCALE GENOMIC DNA]</scope>
    <source>
        <strain evidence="6 7">UAMH 10579</strain>
    </source>
</reference>
<dbReference type="InterPro" id="IPR051931">
    <property type="entry name" value="PAK3-like"/>
</dbReference>
<dbReference type="RefSeq" id="XP_018125574.1">
    <property type="nucleotide sequence ID" value="XM_018279590.2"/>
</dbReference>
<comment type="similarity">
    <text evidence="1">Belongs to the protein kinase superfamily. STE Ser/Thr protein kinase family. STE20 subfamily.</text>
</comment>
<sequence>MTSTLRLGKFLKGTLSNYTITKQLQDSVYLATNFHGEKSIIKSVNHWRLQNERDVLRRFQDSAPGLRPLVDEIEREGGEAQAIVLKWFEDDALHASGGRRFTRGEVKYVARTVLEALEVLHGEGFVHTDIKPDNILVNYNPLVEFDPKRTRISTARLADLGNTVSNDSEYARDGFPIGAPIFRSPEAALRLPWGCSTDIWSLGTTLTSLIWGLNFHIFKPPVPVDHEEYELEILMKHCQYFGPYPLSYKDLADLDTQYVLAHVMNTVGGATSGKDMRKPFYLAGESEISKEDRTFLGKMMRLDPRDRPTARELLGDEWFEDPGDDFPSGNRGT</sequence>
<dbReference type="Gene3D" id="1.10.510.10">
    <property type="entry name" value="Transferase(Phosphotransferase) domain 1"/>
    <property type="match status" value="1"/>
</dbReference>
<evidence type="ECO:0000256" key="2">
    <source>
        <dbReference type="ARBA" id="ARBA00022741"/>
    </source>
</evidence>
<dbReference type="Proteomes" id="UP000091956">
    <property type="component" value="Unassembled WGS sequence"/>
</dbReference>
<gene>
    <name evidence="6" type="ORF">VE01_10185</name>
</gene>
<dbReference type="PROSITE" id="PS50011">
    <property type="entry name" value="PROTEIN_KINASE_DOM"/>
    <property type="match status" value="1"/>
</dbReference>
<dbReference type="GO" id="GO:0004672">
    <property type="term" value="F:protein kinase activity"/>
    <property type="evidence" value="ECO:0007669"/>
    <property type="project" value="InterPro"/>
</dbReference>
<keyword evidence="7" id="KW-1185">Reference proteome</keyword>
<organism evidence="6 7">
    <name type="scientific">Pseudogymnoascus verrucosus</name>
    <dbReference type="NCBI Taxonomy" id="342668"/>
    <lineage>
        <taxon>Eukaryota</taxon>
        <taxon>Fungi</taxon>
        <taxon>Dikarya</taxon>
        <taxon>Ascomycota</taxon>
        <taxon>Pezizomycotina</taxon>
        <taxon>Leotiomycetes</taxon>
        <taxon>Thelebolales</taxon>
        <taxon>Thelebolaceae</taxon>
        <taxon>Pseudogymnoascus</taxon>
    </lineage>
</organism>
<evidence type="ECO:0000313" key="6">
    <source>
        <dbReference type="EMBL" id="OBT91841.1"/>
    </source>
</evidence>
<dbReference type="PROSITE" id="PS00108">
    <property type="entry name" value="PROTEIN_KINASE_ST"/>
    <property type="match status" value="1"/>
</dbReference>
<accession>A0A1B8G7P8</accession>
<evidence type="ECO:0000256" key="3">
    <source>
        <dbReference type="ARBA" id="ARBA00022840"/>
    </source>
</evidence>
<feature type="region of interest" description="Disordered" evidence="4">
    <location>
        <begin position="312"/>
        <end position="333"/>
    </location>
</feature>
<dbReference type="SUPFAM" id="SSF56112">
    <property type="entry name" value="Protein kinase-like (PK-like)"/>
    <property type="match status" value="1"/>
</dbReference>
<dbReference type="GO" id="GO:0005524">
    <property type="term" value="F:ATP binding"/>
    <property type="evidence" value="ECO:0007669"/>
    <property type="project" value="UniProtKB-KW"/>
</dbReference>
<evidence type="ECO:0000256" key="4">
    <source>
        <dbReference type="SAM" id="MobiDB-lite"/>
    </source>
</evidence>